<dbReference type="InterPro" id="IPR045078">
    <property type="entry name" value="TST/MPST-like"/>
</dbReference>
<dbReference type="Proteomes" id="UP000265742">
    <property type="component" value="Unassembled WGS sequence"/>
</dbReference>
<feature type="region of interest" description="Disordered" evidence="3">
    <location>
        <begin position="182"/>
        <end position="204"/>
    </location>
</feature>
<dbReference type="RefSeq" id="WP_119481407.1">
    <property type="nucleotide sequence ID" value="NZ_QXTG01000001.1"/>
</dbReference>
<comment type="caution">
    <text evidence="5">The sequence shown here is derived from an EMBL/GenBank/DDBJ whole genome shotgun (WGS) entry which is preliminary data.</text>
</comment>
<dbReference type="SUPFAM" id="SSF52821">
    <property type="entry name" value="Rhodanese/Cell cycle control phosphatase"/>
    <property type="match status" value="2"/>
</dbReference>
<feature type="domain" description="Rhodanese" evidence="4">
    <location>
        <begin position="16"/>
        <end position="134"/>
    </location>
</feature>
<dbReference type="Gene3D" id="3.40.250.10">
    <property type="entry name" value="Rhodanese-like domain"/>
    <property type="match status" value="2"/>
</dbReference>
<dbReference type="AlphaFoldDB" id="A0A3A1U297"/>
<evidence type="ECO:0000313" key="5">
    <source>
        <dbReference type="EMBL" id="RIX31045.1"/>
    </source>
</evidence>
<feature type="domain" description="Rhodanese" evidence="4">
    <location>
        <begin position="162"/>
        <end position="273"/>
    </location>
</feature>
<dbReference type="PANTHER" id="PTHR11364:SF27">
    <property type="entry name" value="SULFURTRANSFERASE"/>
    <property type="match status" value="1"/>
</dbReference>
<dbReference type="SMART" id="SM00450">
    <property type="entry name" value="RHOD"/>
    <property type="match status" value="2"/>
</dbReference>
<dbReference type="GO" id="GO:0004792">
    <property type="term" value="F:thiosulfate-cyanide sulfurtransferase activity"/>
    <property type="evidence" value="ECO:0007669"/>
    <property type="project" value="TreeGrafter"/>
</dbReference>
<dbReference type="Pfam" id="PF00581">
    <property type="entry name" value="Rhodanese"/>
    <property type="match status" value="2"/>
</dbReference>
<organism evidence="5 6">
    <name type="scientific">Amnibacterium setariae</name>
    <dbReference type="NCBI Taxonomy" id="2306585"/>
    <lineage>
        <taxon>Bacteria</taxon>
        <taxon>Bacillati</taxon>
        <taxon>Actinomycetota</taxon>
        <taxon>Actinomycetes</taxon>
        <taxon>Micrococcales</taxon>
        <taxon>Microbacteriaceae</taxon>
        <taxon>Amnibacterium</taxon>
    </lineage>
</organism>
<keyword evidence="6" id="KW-1185">Reference proteome</keyword>
<gene>
    <name evidence="5" type="ORF">D1781_06645</name>
</gene>
<dbReference type="EMBL" id="QXTG01000001">
    <property type="protein sequence ID" value="RIX31045.1"/>
    <property type="molecule type" value="Genomic_DNA"/>
</dbReference>
<reference evidence="6" key="1">
    <citation type="submission" date="2018-09" db="EMBL/GenBank/DDBJ databases">
        <authorList>
            <person name="Kim I."/>
        </authorList>
    </citation>
    <scope>NUCLEOTIDE SEQUENCE [LARGE SCALE GENOMIC DNA]</scope>
    <source>
        <strain evidence="6">DD4a</strain>
    </source>
</reference>
<evidence type="ECO:0000259" key="4">
    <source>
        <dbReference type="PROSITE" id="PS50206"/>
    </source>
</evidence>
<dbReference type="PANTHER" id="PTHR11364">
    <property type="entry name" value="THIOSULFATE SULFERTANSFERASE"/>
    <property type="match status" value="1"/>
</dbReference>
<protein>
    <submittedName>
        <fullName evidence="5">Sulfurtransferase</fullName>
    </submittedName>
</protein>
<sequence>MTPILIAPAELAALQAERPVRVLDVRWRLDRPDGRADHRAGHVPGAVYVDLDGELARHGRPDEGRHPLPSRESLQAAARRWGIRDGDTVVVADDLQGLSAARAWWLLRAARLPDVRLLDGGLAAWREAGLPLETGDVAPEPGDVDLGSGALPVIDLDGAAAFPEHGVLLDARAPERYRGDVEPIDPRAGHVPGAVSAPTTGNLGADGRFLPPDALRERFAALGVRDDAPVAAYCGSGVTAAHEVVALMLAGFSPALYPGSWSEWSNHPDRPVATGPALA</sequence>
<dbReference type="PROSITE" id="PS50206">
    <property type="entry name" value="RHODANESE_3"/>
    <property type="match status" value="2"/>
</dbReference>
<keyword evidence="2" id="KW-0677">Repeat</keyword>
<keyword evidence="1 5" id="KW-0808">Transferase</keyword>
<proteinExistence type="predicted"/>
<evidence type="ECO:0000256" key="1">
    <source>
        <dbReference type="ARBA" id="ARBA00022679"/>
    </source>
</evidence>
<dbReference type="InterPro" id="IPR036873">
    <property type="entry name" value="Rhodanese-like_dom_sf"/>
</dbReference>
<name>A0A3A1U297_9MICO</name>
<dbReference type="CDD" id="cd01449">
    <property type="entry name" value="TST_Repeat_2"/>
    <property type="match status" value="1"/>
</dbReference>
<evidence type="ECO:0000256" key="3">
    <source>
        <dbReference type="SAM" id="MobiDB-lite"/>
    </source>
</evidence>
<evidence type="ECO:0000256" key="2">
    <source>
        <dbReference type="ARBA" id="ARBA00022737"/>
    </source>
</evidence>
<dbReference type="OrthoDB" id="9770030at2"/>
<dbReference type="InterPro" id="IPR001763">
    <property type="entry name" value="Rhodanese-like_dom"/>
</dbReference>
<evidence type="ECO:0000313" key="6">
    <source>
        <dbReference type="Proteomes" id="UP000265742"/>
    </source>
</evidence>
<dbReference type="CDD" id="cd01448">
    <property type="entry name" value="TST_Repeat_1"/>
    <property type="match status" value="1"/>
</dbReference>
<accession>A0A3A1U297</accession>